<feature type="compositionally biased region" description="Basic and acidic residues" evidence="1">
    <location>
        <begin position="43"/>
        <end position="58"/>
    </location>
</feature>
<proteinExistence type="predicted"/>
<accession>A0A0G4G109</accession>
<dbReference type="EMBL" id="CDMZ01000797">
    <property type="protein sequence ID" value="CEM21749.1"/>
    <property type="molecule type" value="Genomic_DNA"/>
</dbReference>
<feature type="chain" id="PRO_5005189831" description="Dickkopf N-terminal cysteine-rich domain-containing protein" evidence="2">
    <location>
        <begin position="22"/>
        <end position="98"/>
    </location>
</feature>
<keyword evidence="2" id="KW-0732">Signal</keyword>
<name>A0A0G4G109_9ALVE</name>
<dbReference type="AlphaFoldDB" id="A0A0G4G109"/>
<dbReference type="VEuPathDB" id="CryptoDB:Cvel_19709"/>
<reference evidence="3" key="1">
    <citation type="submission" date="2014-11" db="EMBL/GenBank/DDBJ databases">
        <authorList>
            <person name="Otto D Thomas"/>
            <person name="Naeem Raeece"/>
        </authorList>
    </citation>
    <scope>NUCLEOTIDE SEQUENCE</scope>
</reference>
<protein>
    <recommendedName>
        <fullName evidence="4">Dickkopf N-terminal cysteine-rich domain-containing protein</fullName>
    </recommendedName>
</protein>
<sequence length="98" mass="10765">MRALGLLGVVLSLCLAASVRGEDASASLNPLTLSQGHIKRKSSLGDKEQGTQPPKKDPSLMQKDSTQQKLKCQGHEDCWDDEYCSPAADYHCKPWPIR</sequence>
<feature type="region of interest" description="Disordered" evidence="1">
    <location>
        <begin position="37"/>
        <end position="68"/>
    </location>
</feature>
<evidence type="ECO:0000256" key="2">
    <source>
        <dbReference type="SAM" id="SignalP"/>
    </source>
</evidence>
<evidence type="ECO:0000256" key="1">
    <source>
        <dbReference type="SAM" id="MobiDB-lite"/>
    </source>
</evidence>
<organism evidence="3">
    <name type="scientific">Chromera velia CCMP2878</name>
    <dbReference type="NCBI Taxonomy" id="1169474"/>
    <lineage>
        <taxon>Eukaryota</taxon>
        <taxon>Sar</taxon>
        <taxon>Alveolata</taxon>
        <taxon>Colpodellida</taxon>
        <taxon>Chromeraceae</taxon>
        <taxon>Chromera</taxon>
    </lineage>
</organism>
<feature type="signal peptide" evidence="2">
    <location>
        <begin position="1"/>
        <end position="21"/>
    </location>
</feature>
<evidence type="ECO:0008006" key="4">
    <source>
        <dbReference type="Google" id="ProtNLM"/>
    </source>
</evidence>
<gene>
    <name evidence="3" type="ORF">Cvel_19709</name>
</gene>
<evidence type="ECO:0000313" key="3">
    <source>
        <dbReference type="EMBL" id="CEM21749.1"/>
    </source>
</evidence>